<proteinExistence type="predicted"/>
<name>A0A5C6F6I8_9BACT</name>
<sequence length="327" mass="36585">MGSTRPSKRRRSSTHRINLQESSSASRPAEKLLPLAAFGTTASWLAIGVPVLLVAIYAYWPTLVWMEDAWRNEPDYSHGYVVPFLALMLLSHRSDSFPGVRAGASYGGVWLVALAVAMRFASRLLYMDFLDGYSLLPLVAGCVWTLLGPLAMMWSLPAIGFLFFMIPLPYQAESLLSWKLQGISTSLSTTMLRVLGQPAVSEGHVIWIGDQRLLVEQACSGMRIFIGVAALAYFWAAMVTRSWVDRVVLLLAVVPLAVLVNSLRITVVGLLYQIVSGTNYRHAIHDWSGYLMIPVAFTLLWAIKKYWEHLYRPVEHLTARDFVHRAT</sequence>
<comment type="caution">
    <text evidence="10">The sequence shown here is derived from an EMBL/GenBank/DDBJ whole genome shotgun (WGS) entry which is preliminary data.</text>
</comment>
<gene>
    <name evidence="10" type="ORF">Poly59_19960</name>
</gene>
<dbReference type="EMBL" id="SJPX01000002">
    <property type="protein sequence ID" value="TWU55696.1"/>
    <property type="molecule type" value="Genomic_DNA"/>
</dbReference>
<feature type="region of interest" description="Disordered" evidence="8">
    <location>
        <begin position="1"/>
        <end position="25"/>
    </location>
</feature>
<evidence type="ECO:0000256" key="2">
    <source>
        <dbReference type="ARBA" id="ARBA00022475"/>
    </source>
</evidence>
<evidence type="ECO:0000256" key="7">
    <source>
        <dbReference type="ARBA" id="ARBA00023136"/>
    </source>
</evidence>
<evidence type="ECO:0000256" key="9">
    <source>
        <dbReference type="SAM" id="Phobius"/>
    </source>
</evidence>
<keyword evidence="3" id="KW-0645">Protease</keyword>
<evidence type="ECO:0000256" key="5">
    <source>
        <dbReference type="ARBA" id="ARBA00022801"/>
    </source>
</evidence>
<evidence type="ECO:0000256" key="1">
    <source>
        <dbReference type="ARBA" id="ARBA00004651"/>
    </source>
</evidence>
<dbReference type="RefSeq" id="WP_246151521.1">
    <property type="nucleotide sequence ID" value="NZ_SJPX01000002.1"/>
</dbReference>
<evidence type="ECO:0000256" key="6">
    <source>
        <dbReference type="ARBA" id="ARBA00022989"/>
    </source>
</evidence>
<dbReference type="GO" id="GO:0008233">
    <property type="term" value="F:peptidase activity"/>
    <property type="evidence" value="ECO:0007669"/>
    <property type="project" value="UniProtKB-KW"/>
</dbReference>
<dbReference type="InterPro" id="IPR026392">
    <property type="entry name" value="Exo/Archaeosortase_dom"/>
</dbReference>
<accession>A0A5C6F6I8</accession>
<comment type="subcellular location">
    <subcellularLocation>
        <location evidence="1">Cell membrane</location>
        <topology evidence="1">Multi-pass membrane protein</topology>
    </subcellularLocation>
</comment>
<evidence type="ECO:0000256" key="3">
    <source>
        <dbReference type="ARBA" id="ARBA00022670"/>
    </source>
</evidence>
<dbReference type="Proteomes" id="UP000317977">
    <property type="component" value="Unassembled WGS sequence"/>
</dbReference>
<feature type="transmembrane region" description="Helical" evidence="9">
    <location>
        <begin position="133"/>
        <end position="166"/>
    </location>
</feature>
<feature type="transmembrane region" description="Helical" evidence="9">
    <location>
        <begin position="287"/>
        <end position="303"/>
    </location>
</feature>
<dbReference type="InterPro" id="IPR019127">
    <property type="entry name" value="Exosortase"/>
</dbReference>
<dbReference type="GO" id="GO:0006508">
    <property type="term" value="P:proteolysis"/>
    <property type="evidence" value="ECO:0007669"/>
    <property type="project" value="UniProtKB-KW"/>
</dbReference>
<dbReference type="NCBIfam" id="TIGR04178">
    <property type="entry name" value="exo_archaeo"/>
    <property type="match status" value="1"/>
</dbReference>
<feature type="transmembrane region" description="Helical" evidence="9">
    <location>
        <begin position="222"/>
        <end position="240"/>
    </location>
</feature>
<feature type="transmembrane region" description="Helical" evidence="9">
    <location>
        <begin position="103"/>
        <end position="121"/>
    </location>
</feature>
<dbReference type="NCBIfam" id="TIGR02602">
    <property type="entry name" value="8TM_EpsH"/>
    <property type="match status" value="1"/>
</dbReference>
<organism evidence="10 11">
    <name type="scientific">Rubripirellula reticaptiva</name>
    <dbReference type="NCBI Taxonomy" id="2528013"/>
    <lineage>
        <taxon>Bacteria</taxon>
        <taxon>Pseudomonadati</taxon>
        <taxon>Planctomycetota</taxon>
        <taxon>Planctomycetia</taxon>
        <taxon>Pirellulales</taxon>
        <taxon>Pirellulaceae</taxon>
        <taxon>Rubripirellula</taxon>
    </lineage>
</organism>
<keyword evidence="4 9" id="KW-0812">Transmembrane</keyword>
<keyword evidence="6 9" id="KW-1133">Transmembrane helix</keyword>
<dbReference type="GO" id="GO:0005886">
    <property type="term" value="C:plasma membrane"/>
    <property type="evidence" value="ECO:0007669"/>
    <property type="project" value="UniProtKB-SubCell"/>
</dbReference>
<feature type="transmembrane region" description="Helical" evidence="9">
    <location>
        <begin position="247"/>
        <end position="275"/>
    </location>
</feature>
<reference evidence="10 11" key="1">
    <citation type="submission" date="2019-02" db="EMBL/GenBank/DDBJ databases">
        <title>Deep-cultivation of Planctomycetes and their phenomic and genomic characterization uncovers novel biology.</title>
        <authorList>
            <person name="Wiegand S."/>
            <person name="Jogler M."/>
            <person name="Boedeker C."/>
            <person name="Pinto D."/>
            <person name="Vollmers J."/>
            <person name="Rivas-Marin E."/>
            <person name="Kohn T."/>
            <person name="Peeters S.H."/>
            <person name="Heuer A."/>
            <person name="Rast P."/>
            <person name="Oberbeckmann S."/>
            <person name="Bunk B."/>
            <person name="Jeske O."/>
            <person name="Meyerdierks A."/>
            <person name="Storesund J.E."/>
            <person name="Kallscheuer N."/>
            <person name="Luecker S."/>
            <person name="Lage O.M."/>
            <person name="Pohl T."/>
            <person name="Merkel B.J."/>
            <person name="Hornburger P."/>
            <person name="Mueller R.-W."/>
            <person name="Bruemmer F."/>
            <person name="Labrenz M."/>
            <person name="Spormann A.M."/>
            <person name="Op Den Camp H."/>
            <person name="Overmann J."/>
            <person name="Amann R."/>
            <person name="Jetten M.S.M."/>
            <person name="Mascher T."/>
            <person name="Medema M.H."/>
            <person name="Devos D.P."/>
            <person name="Kaster A.-K."/>
            <person name="Ovreas L."/>
            <person name="Rohde M."/>
            <person name="Galperin M.Y."/>
            <person name="Jogler C."/>
        </authorList>
    </citation>
    <scope>NUCLEOTIDE SEQUENCE [LARGE SCALE GENOMIC DNA]</scope>
    <source>
        <strain evidence="10 11">Poly59</strain>
    </source>
</reference>
<feature type="compositionally biased region" description="Basic residues" evidence="8">
    <location>
        <begin position="1"/>
        <end position="14"/>
    </location>
</feature>
<protein>
    <submittedName>
        <fullName evidence="10">Transmembrane exosortase</fullName>
    </submittedName>
</protein>
<dbReference type="InterPro" id="IPR013426">
    <property type="entry name" value="EpsH-like"/>
</dbReference>
<keyword evidence="5" id="KW-0378">Hydrolase</keyword>
<feature type="transmembrane region" description="Helical" evidence="9">
    <location>
        <begin position="32"/>
        <end position="60"/>
    </location>
</feature>
<evidence type="ECO:0000256" key="4">
    <source>
        <dbReference type="ARBA" id="ARBA00022692"/>
    </source>
</evidence>
<keyword evidence="11" id="KW-1185">Reference proteome</keyword>
<keyword evidence="2" id="KW-1003">Cell membrane</keyword>
<dbReference type="AlphaFoldDB" id="A0A5C6F6I8"/>
<evidence type="ECO:0000256" key="8">
    <source>
        <dbReference type="SAM" id="MobiDB-lite"/>
    </source>
</evidence>
<evidence type="ECO:0000313" key="10">
    <source>
        <dbReference type="EMBL" id="TWU55696.1"/>
    </source>
</evidence>
<keyword evidence="7 9" id="KW-0472">Membrane</keyword>
<evidence type="ECO:0000313" key="11">
    <source>
        <dbReference type="Proteomes" id="UP000317977"/>
    </source>
</evidence>
<dbReference type="Pfam" id="PF09721">
    <property type="entry name" value="Exosortase_EpsH"/>
    <property type="match status" value="1"/>
</dbReference>